<evidence type="ECO:0000313" key="1">
    <source>
        <dbReference type="EMBL" id="PNX73771.1"/>
    </source>
</evidence>
<dbReference type="PANTHER" id="PTHR47025:SF6">
    <property type="entry name" value="N-LYSINE METHYLTRANSFERASE"/>
    <property type="match status" value="1"/>
</dbReference>
<dbReference type="GO" id="GO:0005634">
    <property type="term" value="C:nucleus"/>
    <property type="evidence" value="ECO:0007669"/>
    <property type="project" value="TreeGrafter"/>
</dbReference>
<comment type="caution">
    <text evidence="1">The sequence shown here is derived from an EMBL/GenBank/DDBJ whole genome shotgun (WGS) entry which is preliminary data.</text>
</comment>
<dbReference type="AlphaFoldDB" id="A0A2K3L5F7"/>
<dbReference type="ExpressionAtlas" id="A0A2K3L5F7">
    <property type="expression patterns" value="baseline"/>
</dbReference>
<dbReference type="STRING" id="57577.A0A2K3L5F7"/>
<dbReference type="EMBL" id="ASHM01026521">
    <property type="protein sequence ID" value="PNX73771.1"/>
    <property type="molecule type" value="Genomic_DNA"/>
</dbReference>
<evidence type="ECO:0000313" key="2">
    <source>
        <dbReference type="Proteomes" id="UP000236291"/>
    </source>
</evidence>
<protein>
    <submittedName>
        <fullName evidence="1">DNA binding protein</fullName>
    </submittedName>
</protein>
<dbReference type="GO" id="GO:0042393">
    <property type="term" value="F:histone binding"/>
    <property type="evidence" value="ECO:0007669"/>
    <property type="project" value="TreeGrafter"/>
</dbReference>
<organism evidence="1 2">
    <name type="scientific">Trifolium pratense</name>
    <name type="common">Red clover</name>
    <dbReference type="NCBI Taxonomy" id="57577"/>
    <lineage>
        <taxon>Eukaryota</taxon>
        <taxon>Viridiplantae</taxon>
        <taxon>Streptophyta</taxon>
        <taxon>Embryophyta</taxon>
        <taxon>Tracheophyta</taxon>
        <taxon>Spermatophyta</taxon>
        <taxon>Magnoliopsida</taxon>
        <taxon>eudicotyledons</taxon>
        <taxon>Gunneridae</taxon>
        <taxon>Pentapetalae</taxon>
        <taxon>rosids</taxon>
        <taxon>fabids</taxon>
        <taxon>Fabales</taxon>
        <taxon>Fabaceae</taxon>
        <taxon>Papilionoideae</taxon>
        <taxon>50 kb inversion clade</taxon>
        <taxon>NPAAA clade</taxon>
        <taxon>Hologalegina</taxon>
        <taxon>IRL clade</taxon>
        <taxon>Trifolieae</taxon>
        <taxon>Trifolium</taxon>
    </lineage>
</organism>
<dbReference type="GO" id="GO:0045944">
    <property type="term" value="P:positive regulation of transcription by RNA polymerase II"/>
    <property type="evidence" value="ECO:0007669"/>
    <property type="project" value="TreeGrafter"/>
</dbReference>
<accession>A0A2K3L5F7</accession>
<reference evidence="1 2" key="1">
    <citation type="journal article" date="2014" name="Am. J. Bot.">
        <title>Genome assembly and annotation for red clover (Trifolium pratense; Fabaceae).</title>
        <authorList>
            <person name="Istvanek J."/>
            <person name="Jaros M."/>
            <person name="Krenek A."/>
            <person name="Repkova J."/>
        </authorList>
    </citation>
    <scope>NUCLEOTIDE SEQUENCE [LARGE SCALE GENOMIC DNA]</scope>
    <source>
        <strain evidence="2">cv. Tatra</strain>
        <tissue evidence="1">Young leaves</tissue>
    </source>
</reference>
<gene>
    <name evidence="1" type="ORF">L195_g029676</name>
</gene>
<dbReference type="Proteomes" id="UP000236291">
    <property type="component" value="Unassembled WGS sequence"/>
</dbReference>
<dbReference type="GO" id="GO:0003682">
    <property type="term" value="F:chromatin binding"/>
    <property type="evidence" value="ECO:0007669"/>
    <property type="project" value="TreeGrafter"/>
</dbReference>
<sequence>MSEVCCQPRYLQGVIKGTGYLCSCDVCKGQKCHAGVGGKSEHPYKHIFFENRKSIYGVVQELKNNPQEMLFDAIQTVTGSTNNARNFRIWKASYQAATRELQRIYGKDDAAIPS</sequence>
<name>A0A2K3L5F7_TRIPR</name>
<reference evidence="1 2" key="2">
    <citation type="journal article" date="2017" name="Front. Plant Sci.">
        <title>Gene Classification and Mining of Molecular Markers Useful in Red Clover (Trifolium pratense) Breeding.</title>
        <authorList>
            <person name="Istvanek J."/>
            <person name="Dluhosova J."/>
            <person name="Dluhos P."/>
            <person name="Patkova L."/>
            <person name="Nedelnik J."/>
            <person name="Repkova J."/>
        </authorList>
    </citation>
    <scope>NUCLEOTIDE SEQUENCE [LARGE SCALE GENOMIC DNA]</scope>
    <source>
        <strain evidence="2">cv. Tatra</strain>
        <tissue evidence="1">Young leaves</tissue>
    </source>
</reference>
<dbReference type="GO" id="GO:0000977">
    <property type="term" value="F:RNA polymerase II transcription regulatory region sequence-specific DNA binding"/>
    <property type="evidence" value="ECO:0007669"/>
    <property type="project" value="TreeGrafter"/>
</dbReference>
<dbReference type="PANTHER" id="PTHR47025">
    <property type="entry name" value="AUTOIMMUNE REGULATOR"/>
    <property type="match status" value="1"/>
</dbReference>
<proteinExistence type="predicted"/>